<evidence type="ECO:0000313" key="3">
    <source>
        <dbReference type="Proteomes" id="UP001642409"/>
    </source>
</evidence>
<accession>A0ABP1GUR0</accession>
<dbReference type="InterPro" id="IPR000477">
    <property type="entry name" value="RT_dom"/>
</dbReference>
<evidence type="ECO:0000313" key="2">
    <source>
        <dbReference type="EMBL" id="CAL5978808.1"/>
    </source>
</evidence>
<dbReference type="Pfam" id="PF00078">
    <property type="entry name" value="RVT_1"/>
    <property type="match status" value="1"/>
</dbReference>
<comment type="caution">
    <text evidence="2">The sequence shown here is derived from an EMBL/GenBank/DDBJ whole genome shotgun (WGS) entry which is preliminary data.</text>
</comment>
<gene>
    <name evidence="2" type="ORF">HINF_LOCUS4966</name>
</gene>
<feature type="domain" description="Reverse transcriptase" evidence="1">
    <location>
        <begin position="1"/>
        <end position="187"/>
    </location>
</feature>
<sequence length="565" mass="63397">MILAVFSSCLKTRLVQQIKIHDHQFCFKSGGITHALARVESFKAQGKTLTLADCTNAYQAIDQNALIHSLQLNGVNSLFVEYYRTYLDTRSCKYADKITSGCPAGSSTSSMAFAGALTDVITAMEAKGYQLTVFADDIQISHDQNVDKDVVLQELAALLQPLGLELALNKCSSTQDGGEITFLGQTFSQSSTGSLAERMTAKIDKCLKVLDASPITNHQKYLLLRSVVLPKVNYAPLVDFAPKIPQDGFGNQYGLIDQKVFKYASDLFAIKDLSDTEQADFFTNAASKGGLEMVVPSLYYDFIQVKSGSCWEVRRLQSFAERIPHHLQDHPGVPAIGYAINNFTYLTDNELFDLIKHRFQVLNKELDSESKCLLCGKKMTAQHEIRCNRNAGIRTVRHDYMVNRILTKIDHHRHPRSVDKAHGNLPSSDKLEKPDIEFQYKNTTYVLDVTFAVEANICNAFKGKILKYGGTYGDNRVIPLVLRYNGTVLYLQNIQLYIIRKQQILSFKDRVLNKAVCLREIHEHANNIPARDHGLLHKQTLLPCSGARQRRSQATLHQLDHQCSA</sequence>
<dbReference type="Proteomes" id="UP001642409">
    <property type="component" value="Unassembled WGS sequence"/>
</dbReference>
<dbReference type="EMBL" id="CAXDID020000009">
    <property type="protein sequence ID" value="CAL5978808.1"/>
    <property type="molecule type" value="Genomic_DNA"/>
</dbReference>
<dbReference type="PROSITE" id="PS50878">
    <property type="entry name" value="RT_POL"/>
    <property type="match status" value="1"/>
</dbReference>
<dbReference type="InterPro" id="IPR043502">
    <property type="entry name" value="DNA/RNA_pol_sf"/>
</dbReference>
<evidence type="ECO:0000259" key="1">
    <source>
        <dbReference type="PROSITE" id="PS50878"/>
    </source>
</evidence>
<reference evidence="2 3" key="1">
    <citation type="submission" date="2024-07" db="EMBL/GenBank/DDBJ databases">
        <authorList>
            <person name="Akdeniz Z."/>
        </authorList>
    </citation>
    <scope>NUCLEOTIDE SEQUENCE [LARGE SCALE GENOMIC DNA]</scope>
</reference>
<protein>
    <submittedName>
        <fullName evidence="2">Reverse_transcriptase (RNA-dependent DNA polymerase)</fullName>
    </submittedName>
</protein>
<dbReference type="Gene3D" id="3.30.70.270">
    <property type="match status" value="1"/>
</dbReference>
<proteinExistence type="predicted"/>
<keyword evidence="3" id="KW-1185">Reference proteome</keyword>
<dbReference type="SUPFAM" id="SSF56672">
    <property type="entry name" value="DNA/RNA polymerases"/>
    <property type="match status" value="1"/>
</dbReference>
<organism evidence="2 3">
    <name type="scientific">Hexamita inflata</name>
    <dbReference type="NCBI Taxonomy" id="28002"/>
    <lineage>
        <taxon>Eukaryota</taxon>
        <taxon>Metamonada</taxon>
        <taxon>Diplomonadida</taxon>
        <taxon>Hexamitidae</taxon>
        <taxon>Hexamitinae</taxon>
        <taxon>Hexamita</taxon>
    </lineage>
</organism>
<name>A0ABP1GUR0_9EUKA</name>
<dbReference type="InterPro" id="IPR043128">
    <property type="entry name" value="Rev_trsase/Diguanyl_cyclase"/>
</dbReference>